<dbReference type="PROSITE" id="PS51257">
    <property type="entry name" value="PROKAR_LIPOPROTEIN"/>
    <property type="match status" value="1"/>
</dbReference>
<name>A0A1G8XVP2_9BACT</name>
<proteinExistence type="predicted"/>
<dbReference type="Proteomes" id="UP000198510">
    <property type="component" value="Unassembled WGS sequence"/>
</dbReference>
<dbReference type="InterPro" id="IPR046219">
    <property type="entry name" value="DUF6252"/>
</dbReference>
<organism evidence="1 2">
    <name type="scientific">Catalinimonas alkaloidigena</name>
    <dbReference type="NCBI Taxonomy" id="1075417"/>
    <lineage>
        <taxon>Bacteria</taxon>
        <taxon>Pseudomonadati</taxon>
        <taxon>Bacteroidota</taxon>
        <taxon>Cytophagia</taxon>
        <taxon>Cytophagales</taxon>
        <taxon>Catalimonadaceae</taxon>
        <taxon>Catalinimonas</taxon>
    </lineage>
</organism>
<sequence length="184" mass="19969">MNRSPAPASFLFTCLMLLSSCELFWKHDSDDDPLSKLPPPTQVGNWSFGCLVDGQAGYTVGQPRGQNATGCWAEPSDGGTLTIQAFFATGVGGNMVFWLFDSLGTGLTYPLHNQPAQNQVLFYSTTGLNENYFQSTDPVSGYVTLSRYDPAAKVVSGTFAFTLVNAESDTVRVTEGRFDAPLLW</sequence>
<accession>A0A1G8XVP2</accession>
<protein>
    <submittedName>
        <fullName evidence="1">Uncharacterized protein</fullName>
    </submittedName>
</protein>
<dbReference type="AlphaFoldDB" id="A0A1G8XVP2"/>
<dbReference type="STRING" id="1075417.SAMN05421823_101488"/>
<gene>
    <name evidence="1" type="ORF">SAMN05421823_101488</name>
</gene>
<keyword evidence="2" id="KW-1185">Reference proteome</keyword>
<reference evidence="1 2" key="1">
    <citation type="submission" date="2016-10" db="EMBL/GenBank/DDBJ databases">
        <authorList>
            <person name="de Groot N.N."/>
        </authorList>
    </citation>
    <scope>NUCLEOTIDE SEQUENCE [LARGE SCALE GENOMIC DNA]</scope>
    <source>
        <strain evidence="1 2">DSM 25186</strain>
    </source>
</reference>
<evidence type="ECO:0000313" key="1">
    <source>
        <dbReference type="EMBL" id="SDJ94546.1"/>
    </source>
</evidence>
<dbReference type="Pfam" id="PF19765">
    <property type="entry name" value="DUF6252"/>
    <property type="match status" value="1"/>
</dbReference>
<evidence type="ECO:0000313" key="2">
    <source>
        <dbReference type="Proteomes" id="UP000198510"/>
    </source>
</evidence>
<dbReference type="EMBL" id="FNFO01000001">
    <property type="protein sequence ID" value="SDJ94546.1"/>
    <property type="molecule type" value="Genomic_DNA"/>
</dbReference>